<keyword evidence="9" id="KW-1185">Reference proteome</keyword>
<gene>
    <name evidence="8" type="ORF">KP79_PYT00414</name>
</gene>
<dbReference type="AlphaFoldDB" id="A0A210QYB6"/>
<comment type="subcellular location">
    <subcellularLocation>
        <location evidence="1">Nucleus</location>
    </subcellularLocation>
</comment>
<dbReference type="GO" id="GO:0003713">
    <property type="term" value="F:transcription coactivator activity"/>
    <property type="evidence" value="ECO:0007669"/>
    <property type="project" value="InterPro"/>
</dbReference>
<evidence type="ECO:0000256" key="1">
    <source>
        <dbReference type="ARBA" id="ARBA00004123"/>
    </source>
</evidence>
<evidence type="ECO:0000256" key="6">
    <source>
        <dbReference type="ARBA" id="ARBA00023242"/>
    </source>
</evidence>
<keyword evidence="6" id="KW-0539">Nucleus</keyword>
<protein>
    <recommendedName>
        <fullName evidence="7">Transcriptional coactivator p15 (PC4) C-terminal domain-containing protein</fullName>
    </recommendedName>
</protein>
<keyword evidence="3" id="KW-0805">Transcription regulation</keyword>
<dbReference type="Pfam" id="PF02229">
    <property type="entry name" value="PC4"/>
    <property type="match status" value="1"/>
</dbReference>
<dbReference type="PANTHER" id="PTHR13215">
    <property type="entry name" value="RNA POLYMERASE II TRANSCRIPTIONAL COACTIVATOR"/>
    <property type="match status" value="1"/>
</dbReference>
<dbReference type="InterPro" id="IPR045125">
    <property type="entry name" value="Sub1/Tcp4-like"/>
</dbReference>
<dbReference type="Proteomes" id="UP000242188">
    <property type="component" value="Unassembled WGS sequence"/>
</dbReference>
<evidence type="ECO:0000256" key="5">
    <source>
        <dbReference type="ARBA" id="ARBA00023163"/>
    </source>
</evidence>
<dbReference type="EMBL" id="NEDP02001236">
    <property type="protein sequence ID" value="OWF53695.1"/>
    <property type="molecule type" value="Genomic_DNA"/>
</dbReference>
<sequence length="132" mass="14867">MDKPSKIGVSLTLSRWLNFCENIEEIERALQEGNVEVKCHLGGNVFATVSNGYKCVNIRQFFKPESQELTATRKGIALCVSEWNILKEHVSNINFAIPNINTIIPCHMQPDHSNVQGALRCPECNPNNHTDF</sequence>
<comment type="caution">
    <text evidence="8">The sequence shown here is derived from an EMBL/GenBank/DDBJ whole genome shotgun (WGS) entry which is preliminary data.</text>
</comment>
<dbReference type="GO" id="GO:0003677">
    <property type="term" value="F:DNA binding"/>
    <property type="evidence" value="ECO:0007669"/>
    <property type="project" value="UniProtKB-KW"/>
</dbReference>
<dbReference type="SUPFAM" id="SSF54447">
    <property type="entry name" value="ssDNA-binding transcriptional regulator domain"/>
    <property type="match status" value="1"/>
</dbReference>
<dbReference type="InterPro" id="IPR009044">
    <property type="entry name" value="ssDNA-bd_transcriptional_reg"/>
</dbReference>
<evidence type="ECO:0000256" key="4">
    <source>
        <dbReference type="ARBA" id="ARBA00023125"/>
    </source>
</evidence>
<dbReference type="GO" id="GO:0005634">
    <property type="term" value="C:nucleus"/>
    <property type="evidence" value="ECO:0007669"/>
    <property type="project" value="UniProtKB-SubCell"/>
</dbReference>
<evidence type="ECO:0000259" key="7">
    <source>
        <dbReference type="Pfam" id="PF02229"/>
    </source>
</evidence>
<dbReference type="GO" id="GO:0060261">
    <property type="term" value="P:positive regulation of transcription initiation by RNA polymerase II"/>
    <property type="evidence" value="ECO:0007669"/>
    <property type="project" value="InterPro"/>
</dbReference>
<comment type="similarity">
    <text evidence="2">Belongs to the transcriptional coactivator PC4 family.</text>
</comment>
<dbReference type="Gene3D" id="2.30.31.10">
    <property type="entry name" value="Transcriptional Coactivator Pc4, Chain A"/>
    <property type="match status" value="1"/>
</dbReference>
<accession>A0A210QYB6</accession>
<organism evidence="8 9">
    <name type="scientific">Mizuhopecten yessoensis</name>
    <name type="common">Japanese scallop</name>
    <name type="synonym">Patinopecten yessoensis</name>
    <dbReference type="NCBI Taxonomy" id="6573"/>
    <lineage>
        <taxon>Eukaryota</taxon>
        <taxon>Metazoa</taxon>
        <taxon>Spiralia</taxon>
        <taxon>Lophotrochozoa</taxon>
        <taxon>Mollusca</taxon>
        <taxon>Bivalvia</taxon>
        <taxon>Autobranchia</taxon>
        <taxon>Pteriomorphia</taxon>
        <taxon>Pectinida</taxon>
        <taxon>Pectinoidea</taxon>
        <taxon>Pectinidae</taxon>
        <taxon>Mizuhopecten</taxon>
    </lineage>
</organism>
<keyword evidence="5" id="KW-0804">Transcription</keyword>
<keyword evidence="4" id="KW-0238">DNA-binding</keyword>
<evidence type="ECO:0000256" key="2">
    <source>
        <dbReference type="ARBA" id="ARBA00009001"/>
    </source>
</evidence>
<feature type="domain" description="Transcriptional coactivator p15 (PC4) C-terminal" evidence="7">
    <location>
        <begin position="39"/>
        <end position="89"/>
    </location>
</feature>
<name>A0A210QYB6_MIZYE</name>
<evidence type="ECO:0000313" key="8">
    <source>
        <dbReference type="EMBL" id="OWF53695.1"/>
    </source>
</evidence>
<evidence type="ECO:0000256" key="3">
    <source>
        <dbReference type="ARBA" id="ARBA00023015"/>
    </source>
</evidence>
<reference evidence="8 9" key="1">
    <citation type="journal article" date="2017" name="Nat. Ecol. Evol.">
        <title>Scallop genome provides insights into evolution of bilaterian karyotype and development.</title>
        <authorList>
            <person name="Wang S."/>
            <person name="Zhang J."/>
            <person name="Jiao W."/>
            <person name="Li J."/>
            <person name="Xun X."/>
            <person name="Sun Y."/>
            <person name="Guo X."/>
            <person name="Huan P."/>
            <person name="Dong B."/>
            <person name="Zhang L."/>
            <person name="Hu X."/>
            <person name="Sun X."/>
            <person name="Wang J."/>
            <person name="Zhao C."/>
            <person name="Wang Y."/>
            <person name="Wang D."/>
            <person name="Huang X."/>
            <person name="Wang R."/>
            <person name="Lv J."/>
            <person name="Li Y."/>
            <person name="Zhang Z."/>
            <person name="Liu B."/>
            <person name="Lu W."/>
            <person name="Hui Y."/>
            <person name="Liang J."/>
            <person name="Zhou Z."/>
            <person name="Hou R."/>
            <person name="Li X."/>
            <person name="Liu Y."/>
            <person name="Li H."/>
            <person name="Ning X."/>
            <person name="Lin Y."/>
            <person name="Zhao L."/>
            <person name="Xing Q."/>
            <person name="Dou J."/>
            <person name="Li Y."/>
            <person name="Mao J."/>
            <person name="Guo H."/>
            <person name="Dou H."/>
            <person name="Li T."/>
            <person name="Mu C."/>
            <person name="Jiang W."/>
            <person name="Fu Q."/>
            <person name="Fu X."/>
            <person name="Miao Y."/>
            <person name="Liu J."/>
            <person name="Yu Q."/>
            <person name="Li R."/>
            <person name="Liao H."/>
            <person name="Li X."/>
            <person name="Kong Y."/>
            <person name="Jiang Z."/>
            <person name="Chourrout D."/>
            <person name="Li R."/>
            <person name="Bao Z."/>
        </authorList>
    </citation>
    <scope>NUCLEOTIDE SEQUENCE [LARGE SCALE GENOMIC DNA]</scope>
    <source>
        <strain evidence="8 9">PY_sf001</strain>
    </source>
</reference>
<dbReference type="InterPro" id="IPR003173">
    <property type="entry name" value="PC4_C"/>
</dbReference>
<evidence type="ECO:0000313" key="9">
    <source>
        <dbReference type="Proteomes" id="UP000242188"/>
    </source>
</evidence>
<proteinExistence type="inferred from homology"/>